<reference evidence="1" key="1">
    <citation type="submission" date="2014-11" db="EMBL/GenBank/DDBJ databases">
        <authorList>
            <person name="Amaro Gonzalez C."/>
        </authorList>
    </citation>
    <scope>NUCLEOTIDE SEQUENCE</scope>
</reference>
<evidence type="ECO:0000313" key="1">
    <source>
        <dbReference type="EMBL" id="JAH24603.1"/>
    </source>
</evidence>
<dbReference type="AlphaFoldDB" id="A0A0E9R8D0"/>
<organism evidence="1">
    <name type="scientific">Anguilla anguilla</name>
    <name type="common">European freshwater eel</name>
    <name type="synonym">Muraena anguilla</name>
    <dbReference type="NCBI Taxonomy" id="7936"/>
    <lineage>
        <taxon>Eukaryota</taxon>
        <taxon>Metazoa</taxon>
        <taxon>Chordata</taxon>
        <taxon>Craniata</taxon>
        <taxon>Vertebrata</taxon>
        <taxon>Euteleostomi</taxon>
        <taxon>Actinopterygii</taxon>
        <taxon>Neopterygii</taxon>
        <taxon>Teleostei</taxon>
        <taxon>Anguilliformes</taxon>
        <taxon>Anguillidae</taxon>
        <taxon>Anguilla</taxon>
    </lineage>
</organism>
<proteinExistence type="predicted"/>
<sequence>MWSESSLSDKFLCCNPVSDMTHHNIKRVHMSVLEKRILGQKSVFNSLTFH</sequence>
<protein>
    <submittedName>
        <fullName evidence="1">Uncharacterized protein</fullName>
    </submittedName>
</protein>
<reference evidence="1" key="2">
    <citation type="journal article" date="2015" name="Fish Shellfish Immunol.">
        <title>Early steps in the European eel (Anguilla anguilla)-Vibrio vulnificus interaction in the gills: Role of the RtxA13 toxin.</title>
        <authorList>
            <person name="Callol A."/>
            <person name="Pajuelo D."/>
            <person name="Ebbesson L."/>
            <person name="Teles M."/>
            <person name="MacKenzie S."/>
            <person name="Amaro C."/>
        </authorList>
    </citation>
    <scope>NUCLEOTIDE SEQUENCE</scope>
</reference>
<accession>A0A0E9R8D0</accession>
<name>A0A0E9R8D0_ANGAN</name>
<dbReference type="EMBL" id="GBXM01083974">
    <property type="protein sequence ID" value="JAH24603.1"/>
    <property type="molecule type" value="Transcribed_RNA"/>
</dbReference>